<comment type="subcellular location">
    <subcellularLocation>
        <location evidence="1">Cell membrane</location>
        <topology evidence="1">Multi-pass membrane protein</topology>
    </subcellularLocation>
</comment>
<evidence type="ECO:0000256" key="9">
    <source>
        <dbReference type="SAM" id="Phobius"/>
    </source>
</evidence>
<evidence type="ECO:0000256" key="3">
    <source>
        <dbReference type="ARBA" id="ARBA00022676"/>
    </source>
</evidence>
<comment type="caution">
    <text evidence="11">The sequence shown here is derived from an EMBL/GenBank/DDBJ whole genome shotgun (WGS) entry which is preliminary data.</text>
</comment>
<dbReference type="InterPro" id="IPR050297">
    <property type="entry name" value="LipidA_mod_glycosyltrf_83"/>
</dbReference>
<feature type="transmembrane region" description="Helical" evidence="9">
    <location>
        <begin position="52"/>
        <end position="70"/>
    </location>
</feature>
<proteinExistence type="predicted"/>
<evidence type="ECO:0000259" key="10">
    <source>
        <dbReference type="Pfam" id="PF13231"/>
    </source>
</evidence>
<sequence>MTATPHETERHERPDGEEPEAPPAGAEGAERARAAADRAGVETARRRPAAPWTLPLLPAALTLAITLIGIGKPSLWLDEAATISMTTRSYGDMLRVFEHLDLVHALYYMIMKPWVAVFGTGAVALRLPSALAMAAAAAGITAIGRRCLGTPAGLLGGLAWAVGVQTSRWAAEARSYAMTAAVAVLATYLFVRAVDRNERRPWRWFAAYALTIMVLGFLHLHGSLLLAAHGATLLLIRPKARTWIGWAVSAALAAVPLVPFALAARDQKVQVQWIQKPTWDVAWSQLQFFSGGQTLAWIVVTLVLIGAIAAVRGQGGSSDARPALGTVSLPAVALPWLVLPTFLLVVVSLVSDPVFFFRYTTYCLPAMSLLVGAGLARLLAAARRRTDQAAVMALAAVALIAPSLPDHTYFRGQDSRPEDMRKAADVVRAQARPGDAVVYLAGVVRWSAAAYPDVFGRLRDVDMRVDPVRAANLTGRDVFPRNLPPKLAGTDRVWVMSHQFLDLSAPVIQRRERAVQAAGPWRQVGRWTYTGGWLVLYERTGPYRTSR</sequence>
<feature type="compositionally biased region" description="Basic and acidic residues" evidence="8">
    <location>
        <begin position="1"/>
        <end position="16"/>
    </location>
</feature>
<evidence type="ECO:0000256" key="7">
    <source>
        <dbReference type="ARBA" id="ARBA00023136"/>
    </source>
</evidence>
<reference evidence="11 12" key="1">
    <citation type="submission" date="2019-05" db="EMBL/GenBank/DDBJ databases">
        <title>Draft genome sequence of Actinomadura geliboluensis A8036.</title>
        <authorList>
            <person name="Saricaoglu S."/>
            <person name="Isik K."/>
        </authorList>
    </citation>
    <scope>NUCLEOTIDE SEQUENCE [LARGE SCALE GENOMIC DNA]</scope>
    <source>
        <strain evidence="11 12">A8036</strain>
    </source>
</reference>
<dbReference type="AlphaFoldDB" id="A0A5S4GYU1"/>
<feature type="transmembrane region" description="Helical" evidence="9">
    <location>
        <begin position="294"/>
        <end position="311"/>
    </location>
</feature>
<dbReference type="PANTHER" id="PTHR33908:SF11">
    <property type="entry name" value="MEMBRANE PROTEIN"/>
    <property type="match status" value="1"/>
</dbReference>
<dbReference type="PANTHER" id="PTHR33908">
    <property type="entry name" value="MANNOSYLTRANSFERASE YKCB-RELATED"/>
    <property type="match status" value="1"/>
</dbReference>
<protein>
    <recommendedName>
        <fullName evidence="10">Glycosyltransferase RgtA/B/C/D-like domain-containing protein</fullName>
    </recommendedName>
</protein>
<dbReference type="OrthoDB" id="5318634at2"/>
<accession>A0A5S4GYU1</accession>
<evidence type="ECO:0000256" key="5">
    <source>
        <dbReference type="ARBA" id="ARBA00022692"/>
    </source>
</evidence>
<evidence type="ECO:0000313" key="12">
    <source>
        <dbReference type="Proteomes" id="UP000305238"/>
    </source>
</evidence>
<feature type="domain" description="Glycosyltransferase RgtA/B/C/D-like" evidence="10">
    <location>
        <begin position="110"/>
        <end position="260"/>
    </location>
</feature>
<keyword evidence="6 9" id="KW-1133">Transmembrane helix</keyword>
<dbReference type="GO" id="GO:0009103">
    <property type="term" value="P:lipopolysaccharide biosynthetic process"/>
    <property type="evidence" value="ECO:0007669"/>
    <property type="project" value="UniProtKB-ARBA"/>
</dbReference>
<dbReference type="GO" id="GO:0005886">
    <property type="term" value="C:plasma membrane"/>
    <property type="evidence" value="ECO:0007669"/>
    <property type="project" value="UniProtKB-SubCell"/>
</dbReference>
<feature type="region of interest" description="Disordered" evidence="8">
    <location>
        <begin position="1"/>
        <end position="46"/>
    </location>
</feature>
<feature type="transmembrane region" description="Helical" evidence="9">
    <location>
        <begin position="176"/>
        <end position="194"/>
    </location>
</feature>
<keyword evidence="5 9" id="KW-0812">Transmembrane</keyword>
<feature type="transmembrane region" description="Helical" evidence="9">
    <location>
        <begin position="105"/>
        <end position="125"/>
    </location>
</feature>
<evidence type="ECO:0000313" key="11">
    <source>
        <dbReference type="EMBL" id="TMR37701.1"/>
    </source>
</evidence>
<keyword evidence="2" id="KW-1003">Cell membrane</keyword>
<evidence type="ECO:0000256" key="4">
    <source>
        <dbReference type="ARBA" id="ARBA00022679"/>
    </source>
</evidence>
<dbReference type="GO" id="GO:0016763">
    <property type="term" value="F:pentosyltransferase activity"/>
    <property type="evidence" value="ECO:0007669"/>
    <property type="project" value="TreeGrafter"/>
</dbReference>
<dbReference type="RefSeq" id="WP_138637597.1">
    <property type="nucleotide sequence ID" value="NZ_VCKZ01000119.1"/>
</dbReference>
<keyword evidence="4" id="KW-0808">Transferase</keyword>
<keyword evidence="3" id="KW-0328">Glycosyltransferase</keyword>
<evidence type="ECO:0000256" key="1">
    <source>
        <dbReference type="ARBA" id="ARBA00004651"/>
    </source>
</evidence>
<dbReference type="InterPro" id="IPR038731">
    <property type="entry name" value="RgtA/B/C-like"/>
</dbReference>
<feature type="transmembrane region" description="Helical" evidence="9">
    <location>
        <begin position="243"/>
        <end position="264"/>
    </location>
</feature>
<dbReference type="Pfam" id="PF13231">
    <property type="entry name" value="PMT_2"/>
    <property type="match status" value="1"/>
</dbReference>
<keyword evidence="12" id="KW-1185">Reference proteome</keyword>
<organism evidence="11 12">
    <name type="scientific">Actinomadura geliboluensis</name>
    <dbReference type="NCBI Taxonomy" id="882440"/>
    <lineage>
        <taxon>Bacteria</taxon>
        <taxon>Bacillati</taxon>
        <taxon>Actinomycetota</taxon>
        <taxon>Actinomycetes</taxon>
        <taxon>Streptosporangiales</taxon>
        <taxon>Thermomonosporaceae</taxon>
        <taxon>Actinomadura</taxon>
    </lineage>
</organism>
<dbReference type="EMBL" id="VCKZ01000119">
    <property type="protein sequence ID" value="TMR37701.1"/>
    <property type="molecule type" value="Genomic_DNA"/>
</dbReference>
<gene>
    <name evidence="11" type="ORF">ETD96_17905</name>
</gene>
<evidence type="ECO:0000256" key="6">
    <source>
        <dbReference type="ARBA" id="ARBA00022989"/>
    </source>
</evidence>
<evidence type="ECO:0000256" key="2">
    <source>
        <dbReference type="ARBA" id="ARBA00022475"/>
    </source>
</evidence>
<feature type="transmembrane region" description="Helical" evidence="9">
    <location>
        <begin position="323"/>
        <end position="350"/>
    </location>
</feature>
<evidence type="ECO:0000256" key="8">
    <source>
        <dbReference type="SAM" id="MobiDB-lite"/>
    </source>
</evidence>
<feature type="transmembrane region" description="Helical" evidence="9">
    <location>
        <begin position="206"/>
        <end position="236"/>
    </location>
</feature>
<feature type="compositionally biased region" description="Basic and acidic residues" evidence="8">
    <location>
        <begin position="28"/>
        <end position="45"/>
    </location>
</feature>
<dbReference type="Proteomes" id="UP000305238">
    <property type="component" value="Unassembled WGS sequence"/>
</dbReference>
<name>A0A5S4GYU1_9ACTN</name>
<keyword evidence="7 9" id="KW-0472">Membrane</keyword>
<feature type="transmembrane region" description="Helical" evidence="9">
    <location>
        <begin position="356"/>
        <end position="376"/>
    </location>
</feature>